<dbReference type="InterPro" id="IPR034603">
    <property type="entry name" value="Dipeptide_epimerase"/>
</dbReference>
<dbReference type="CDD" id="cd03319">
    <property type="entry name" value="L-Ala-DL-Glu_epimerase"/>
    <property type="match status" value="1"/>
</dbReference>
<dbReference type="InterPro" id="IPR013341">
    <property type="entry name" value="Mandelate_racemase_N_dom"/>
</dbReference>
<dbReference type="Gene3D" id="3.30.390.10">
    <property type="entry name" value="Enolase-like, N-terminal domain"/>
    <property type="match status" value="1"/>
</dbReference>
<dbReference type="SUPFAM" id="SSF51604">
    <property type="entry name" value="Enolase C-terminal domain-like"/>
    <property type="match status" value="1"/>
</dbReference>
<dbReference type="SFLD" id="SFLDS00001">
    <property type="entry name" value="Enolase"/>
    <property type="match status" value="1"/>
</dbReference>
<dbReference type="RefSeq" id="WP_145219274.1">
    <property type="nucleotide sequence ID" value="NZ_CP036432.1"/>
</dbReference>
<dbReference type="SMART" id="SM00922">
    <property type="entry name" value="MR_MLE"/>
    <property type="match status" value="1"/>
</dbReference>
<dbReference type="PROSITE" id="PS00909">
    <property type="entry name" value="MR_MLE_2"/>
    <property type="match status" value="1"/>
</dbReference>
<evidence type="ECO:0000256" key="3">
    <source>
        <dbReference type="ARBA" id="ARBA00022842"/>
    </source>
</evidence>
<feature type="domain" description="Mandelate racemase/muconate lactonizing enzyme C-terminal" evidence="6">
    <location>
        <begin position="137"/>
        <end position="228"/>
    </location>
</feature>
<evidence type="ECO:0000313" key="8">
    <source>
        <dbReference type="Proteomes" id="UP000318081"/>
    </source>
</evidence>
<keyword evidence="3 5" id="KW-0460">Magnesium</keyword>
<dbReference type="EMBL" id="CP036432">
    <property type="protein sequence ID" value="QDV87540.1"/>
    <property type="molecule type" value="Genomic_DNA"/>
</dbReference>
<dbReference type="InterPro" id="IPR029065">
    <property type="entry name" value="Enolase_C-like"/>
</dbReference>
<evidence type="ECO:0000313" key="7">
    <source>
        <dbReference type="EMBL" id="QDV87540.1"/>
    </source>
</evidence>
<evidence type="ECO:0000256" key="2">
    <source>
        <dbReference type="ARBA" id="ARBA00022723"/>
    </source>
</evidence>
<keyword evidence="4 5" id="KW-0413">Isomerase</keyword>
<keyword evidence="8" id="KW-1185">Reference proteome</keyword>
<dbReference type="PANTHER" id="PTHR48080">
    <property type="entry name" value="D-GALACTONATE DEHYDRATASE-RELATED"/>
    <property type="match status" value="1"/>
</dbReference>
<evidence type="ECO:0000256" key="1">
    <source>
        <dbReference type="ARBA" id="ARBA00008031"/>
    </source>
</evidence>
<dbReference type="SUPFAM" id="SSF54826">
    <property type="entry name" value="Enolase N-terminal domain-like"/>
    <property type="match status" value="1"/>
</dbReference>
<accession>A0ABX5XZT3</accession>
<evidence type="ECO:0000256" key="4">
    <source>
        <dbReference type="ARBA" id="ARBA00023235"/>
    </source>
</evidence>
<dbReference type="InterPro" id="IPR018110">
    <property type="entry name" value="Mandel_Rmase/mucon_lact_enz_CS"/>
</dbReference>
<dbReference type="GO" id="GO:0016853">
    <property type="term" value="F:isomerase activity"/>
    <property type="evidence" value="ECO:0007669"/>
    <property type="project" value="UniProtKB-KW"/>
</dbReference>
<dbReference type="InterPro" id="IPR036849">
    <property type="entry name" value="Enolase-like_C_sf"/>
</dbReference>
<dbReference type="Pfam" id="PF13378">
    <property type="entry name" value="MR_MLE_C"/>
    <property type="match status" value="1"/>
</dbReference>
<evidence type="ECO:0000256" key="5">
    <source>
        <dbReference type="RuleBase" id="RU366006"/>
    </source>
</evidence>
<evidence type="ECO:0000259" key="6">
    <source>
        <dbReference type="SMART" id="SM00922"/>
    </source>
</evidence>
<comment type="cofactor">
    <cofactor evidence="5">
        <name>Mg(2+)</name>
        <dbReference type="ChEBI" id="CHEBI:18420"/>
    </cofactor>
    <text evidence="5">Binds 1 Mg(2+) ion per subunit.</text>
</comment>
<dbReference type="Proteomes" id="UP000318081">
    <property type="component" value="Chromosome"/>
</dbReference>
<organism evidence="7 8">
    <name type="scientific">Stieleria magnilauensis</name>
    <dbReference type="NCBI Taxonomy" id="2527963"/>
    <lineage>
        <taxon>Bacteria</taxon>
        <taxon>Pseudomonadati</taxon>
        <taxon>Planctomycetota</taxon>
        <taxon>Planctomycetia</taxon>
        <taxon>Pirellulales</taxon>
        <taxon>Pirellulaceae</taxon>
        <taxon>Stieleria</taxon>
    </lineage>
</organism>
<dbReference type="Gene3D" id="3.20.20.120">
    <property type="entry name" value="Enolase-like C-terminal domain"/>
    <property type="match status" value="1"/>
</dbReference>
<comment type="similarity">
    <text evidence="1 5">Belongs to the mandelate racemase/muconate lactonizing enzyme family.</text>
</comment>
<reference evidence="7 8" key="1">
    <citation type="submission" date="2019-02" db="EMBL/GenBank/DDBJ databases">
        <title>Deep-cultivation of Planctomycetes and their phenomic and genomic characterization uncovers novel biology.</title>
        <authorList>
            <person name="Wiegand S."/>
            <person name="Jogler M."/>
            <person name="Boedeker C."/>
            <person name="Pinto D."/>
            <person name="Vollmers J."/>
            <person name="Rivas-Marin E."/>
            <person name="Kohn T."/>
            <person name="Peeters S.H."/>
            <person name="Heuer A."/>
            <person name="Rast P."/>
            <person name="Oberbeckmann S."/>
            <person name="Bunk B."/>
            <person name="Jeske O."/>
            <person name="Meyerdierks A."/>
            <person name="Storesund J.E."/>
            <person name="Kallscheuer N."/>
            <person name="Luecker S."/>
            <person name="Lage O.M."/>
            <person name="Pohl T."/>
            <person name="Merkel B.J."/>
            <person name="Hornburger P."/>
            <person name="Mueller R.-W."/>
            <person name="Bruemmer F."/>
            <person name="Labrenz M."/>
            <person name="Spormann A.M."/>
            <person name="Op den Camp H."/>
            <person name="Overmann J."/>
            <person name="Amann R."/>
            <person name="Jetten M.S.M."/>
            <person name="Mascher T."/>
            <person name="Medema M.H."/>
            <person name="Devos D.P."/>
            <person name="Kaster A.-K."/>
            <person name="Ovreas L."/>
            <person name="Rohde M."/>
            <person name="Galperin M.Y."/>
            <person name="Jogler C."/>
        </authorList>
    </citation>
    <scope>NUCLEOTIDE SEQUENCE [LARGE SCALE GENOMIC DNA]</scope>
    <source>
        <strain evidence="7 8">TBK1r</strain>
    </source>
</reference>
<protein>
    <recommendedName>
        <fullName evidence="5">Dipeptide epimerase</fullName>
        <ecNumber evidence="5">5.1.1.-</ecNumber>
    </recommendedName>
</protein>
<proteinExistence type="inferred from homology"/>
<keyword evidence="2 5" id="KW-0479">Metal-binding</keyword>
<dbReference type="Pfam" id="PF02746">
    <property type="entry name" value="MR_MLE_N"/>
    <property type="match status" value="1"/>
</dbReference>
<dbReference type="InterPro" id="IPR034593">
    <property type="entry name" value="DgoD-like"/>
</dbReference>
<gene>
    <name evidence="7" type="primary">ycjG</name>
    <name evidence="7" type="ORF">TBK1r_65710</name>
</gene>
<name>A0ABX5XZT3_9BACT</name>
<dbReference type="EC" id="5.1.1.-" evidence="5"/>
<dbReference type="InterPro" id="IPR013342">
    <property type="entry name" value="Mandelate_racemase_C"/>
</dbReference>
<dbReference type="PANTHER" id="PTHR48080:SF3">
    <property type="entry name" value="ENOLASE SUPERFAMILY MEMBER DDB_G0284701"/>
    <property type="match status" value="1"/>
</dbReference>
<sequence>MKLTVYRLKLPLKHAFTIARSSIETQSSLIVELEHDGVRGYGEVTEDSFYRHSYDSMIESLNRVAPDSLDRYASESTADLWPMMREETAGDMFALSALDMAAHDYHGKKLGIAAWQDWGLEWNDVVDSSFTIGIDTPETMIAKLDEEPGWRVYKIKLGTKRDIEIVTELRRHSDAVFRVDANCGWTADEAIANSKPLADLGVEFIEQPLPIDASREDKQRVHRESALPIIADEDCQVFDDVQRCRGLYHGVNVKLCKCGGLSPALQMLKDARRLGLKTMIGCMVESSVGISGAAQLLPLLDFADLDGAVLLADEPCVGVSIDKGNVTASRLAGCGGELDRDRLGEFLVSPPVVIHSS</sequence>
<dbReference type="SFLD" id="SFLDG00180">
    <property type="entry name" value="muconate_cycloisomerase"/>
    <property type="match status" value="1"/>
</dbReference>
<dbReference type="InterPro" id="IPR029017">
    <property type="entry name" value="Enolase-like_N"/>
</dbReference>